<dbReference type="SUPFAM" id="SSF50249">
    <property type="entry name" value="Nucleic acid-binding proteins"/>
    <property type="match status" value="2"/>
</dbReference>
<dbReference type="EMBL" id="WNEG01000086">
    <property type="protein sequence ID" value="NMG83501.1"/>
    <property type="molecule type" value="Genomic_DNA"/>
</dbReference>
<dbReference type="GO" id="GO:0008270">
    <property type="term" value="F:zinc ion binding"/>
    <property type="evidence" value="ECO:0007669"/>
    <property type="project" value="UniProtKB-KW"/>
</dbReference>
<name>A0A848DBA9_9EURY</name>
<evidence type="ECO:0000313" key="4">
    <source>
        <dbReference type="EMBL" id="NMG83501.1"/>
    </source>
</evidence>
<comment type="caution">
    <text evidence="4">The sequence shown here is derived from an EMBL/GenBank/DDBJ whole genome shotgun (WGS) entry which is preliminary data.</text>
</comment>
<feature type="domain" description="S1 motif" evidence="2">
    <location>
        <begin position="93"/>
        <end position="170"/>
    </location>
</feature>
<dbReference type="InterPro" id="IPR036410">
    <property type="entry name" value="HSP_DnaJ_Cys-rich_dom_sf"/>
</dbReference>
<keyword evidence="1" id="KW-0863">Zinc-finger</keyword>
<evidence type="ECO:0000313" key="5">
    <source>
        <dbReference type="Proteomes" id="UP000606580"/>
    </source>
</evidence>
<dbReference type="InterPro" id="IPR038763">
    <property type="entry name" value="DHH_sf"/>
</dbReference>
<dbReference type="CDD" id="cd10719">
    <property type="entry name" value="DnaJ_zf"/>
    <property type="match status" value="1"/>
</dbReference>
<evidence type="ECO:0000259" key="2">
    <source>
        <dbReference type="PROSITE" id="PS50126"/>
    </source>
</evidence>
<dbReference type="GO" id="GO:0031072">
    <property type="term" value="F:heat shock protein binding"/>
    <property type="evidence" value="ECO:0007669"/>
    <property type="project" value="InterPro"/>
</dbReference>
<dbReference type="InterPro" id="IPR004365">
    <property type="entry name" value="NA-bd_OB_tRNA"/>
</dbReference>
<evidence type="ECO:0000256" key="1">
    <source>
        <dbReference type="PROSITE-ProRule" id="PRU00546"/>
    </source>
</evidence>
<dbReference type="GO" id="GO:0051082">
    <property type="term" value="F:unfolded protein binding"/>
    <property type="evidence" value="ECO:0007669"/>
    <property type="project" value="InterPro"/>
</dbReference>
<dbReference type="Gene3D" id="2.40.50.1010">
    <property type="match status" value="1"/>
</dbReference>
<reference evidence="4" key="1">
    <citation type="journal article" date="2020" name="MBio">
        <title>'Candidatus Ethanoperedens,' a Thermophilic Genus of Archaea Mediating the Anaerobic Oxidation of Ethane.</title>
        <authorList>
            <person name="Hahn C.J."/>
            <person name="Laso-Perez R."/>
            <person name="Vulcano F."/>
            <person name="Vaziourakis K.M."/>
            <person name="Stokke R."/>
            <person name="Steen I.H."/>
            <person name="Teske A."/>
            <person name="Boetius A."/>
            <person name="Liebeke M."/>
            <person name="Amann R."/>
            <person name="Knittel K."/>
            <person name="Wegener G."/>
        </authorList>
    </citation>
    <scope>NUCLEOTIDE SEQUENCE</scope>
    <source>
        <strain evidence="4">GoM-Arc1-LC-WB58</strain>
    </source>
</reference>
<keyword evidence="1" id="KW-0479">Metal-binding</keyword>
<dbReference type="PROSITE" id="PS51188">
    <property type="entry name" value="ZF_CR"/>
    <property type="match status" value="1"/>
</dbReference>
<dbReference type="Gene3D" id="3.90.1640.30">
    <property type="match status" value="1"/>
</dbReference>
<dbReference type="InterPro" id="IPR003029">
    <property type="entry name" value="S1_domain"/>
</dbReference>
<dbReference type="AlphaFoldDB" id="A0A848DBA9"/>
<proteinExistence type="predicted"/>
<organism evidence="4 5">
    <name type="scientific">Candidatus Ethanoperedens thermophilum</name>
    <dbReference type="NCBI Taxonomy" id="2766897"/>
    <lineage>
        <taxon>Archaea</taxon>
        <taxon>Methanobacteriati</taxon>
        <taxon>Methanobacteriota</taxon>
        <taxon>Stenosarchaea group</taxon>
        <taxon>Methanomicrobia</taxon>
        <taxon>Methanosarcinales</taxon>
        <taxon>Methanosarcinales incertae sedis</taxon>
        <taxon>GOM Arc I cluster</taxon>
        <taxon>Candidatus Ethanoperedens</taxon>
    </lineage>
</organism>
<sequence length="679" mass="74390">MMSECSECKGTGFIVEGETVCPVCHGSGKVKSVDLTSLNEEDLPGLLSGDLNCKKCGGTGKIPVKKRCEKCNGNGVIVHKLHNACDLTDVETGELYEGVVGDVVAFGAFVYLNSNIKGLAHSSKLKHEPSHADKMVVEVRSIQANGNIELVPVSVSNYFLVDVKKDLPRRLSSELMGFVGKQILISGEVIQVKQTGGPTIFTISDEGGLVHCAAFEKAGERTYPGIDNGMIVEVMGEANLRNNEVQIEVQDISLLPVSEAVEIKKQIDGAIRKRAKPSSTKFMVQSQVLEKLHPEMMKVAEEIRYAVLTSRRIILRHHADADGITAAIAIERAILPLIREVGGVDAEHRFFKRAPSKAPFYELEDITKDLTFALEDKVRFGQKLPLIVLMDNGSTEEDVPAMLQAKVYGLDIIVVDHHHPDKIVDQYLLSHVNPAHAGGDFGVTAGMLGFEIARMILPEVTDEIQHFPAVSAIGDRSEAPEAEAYIKLASDNYTREELTNIALAIDYEAYWQRFNDGRGIMNDILNIGNTTTHRKIVDLLCKQANFAIAEQLETCMQNVKSTQLSNSAILNVIDVENYAHKFTFPPPGKTSGEIHDRLCRKYDGKPVVTIGYGPDFAVIRSKGVLLNIPQMVRELRDEMKGAGVNGGGHLVVGSVKFVGGMRREVLQKLAEKMGRVGIE</sequence>
<dbReference type="Gene3D" id="6.20.20.10">
    <property type="match status" value="2"/>
</dbReference>
<feature type="domain" description="CR-type" evidence="3">
    <location>
        <begin position="1"/>
        <end position="80"/>
    </location>
</feature>
<feature type="zinc finger region" description="CR-type" evidence="1">
    <location>
        <begin position="1"/>
        <end position="80"/>
    </location>
</feature>
<dbReference type="Pfam" id="PF01368">
    <property type="entry name" value="DHH"/>
    <property type="match status" value="1"/>
</dbReference>
<dbReference type="SUPFAM" id="SSF64182">
    <property type="entry name" value="DHH phosphoesterases"/>
    <property type="match status" value="1"/>
</dbReference>
<dbReference type="InterPro" id="IPR001667">
    <property type="entry name" value="DDH_dom"/>
</dbReference>
<dbReference type="InterPro" id="IPR012340">
    <property type="entry name" value="NA-bd_OB-fold"/>
</dbReference>
<dbReference type="SMART" id="SM00316">
    <property type="entry name" value="S1"/>
    <property type="match status" value="1"/>
</dbReference>
<dbReference type="InterPro" id="IPR001305">
    <property type="entry name" value="HSP_DnaJ_Cys-rich_dom"/>
</dbReference>
<protein>
    <submittedName>
        <fullName evidence="4">S1 RNA-binding domain-containing protein</fullName>
    </submittedName>
</protein>
<dbReference type="GO" id="GO:0003676">
    <property type="term" value="F:nucleic acid binding"/>
    <property type="evidence" value="ECO:0007669"/>
    <property type="project" value="InterPro"/>
</dbReference>
<accession>A0A848DBA9</accession>
<dbReference type="CDD" id="cd04487">
    <property type="entry name" value="RecJ_OBF2_like"/>
    <property type="match status" value="1"/>
</dbReference>
<dbReference type="SUPFAM" id="SSF57938">
    <property type="entry name" value="DnaJ/Hsp40 cysteine-rich domain"/>
    <property type="match status" value="1"/>
</dbReference>
<dbReference type="Pfam" id="PF01336">
    <property type="entry name" value="tRNA_anti-codon"/>
    <property type="match status" value="1"/>
</dbReference>
<dbReference type="Proteomes" id="UP000606580">
    <property type="component" value="Unassembled WGS sequence"/>
</dbReference>
<evidence type="ECO:0000259" key="3">
    <source>
        <dbReference type="PROSITE" id="PS51188"/>
    </source>
</evidence>
<dbReference type="PROSITE" id="PS50126">
    <property type="entry name" value="S1"/>
    <property type="match status" value="1"/>
</dbReference>
<dbReference type="Gene3D" id="2.40.50.140">
    <property type="entry name" value="Nucleic acid-binding proteins"/>
    <property type="match status" value="1"/>
</dbReference>
<keyword evidence="1" id="KW-0862">Zinc</keyword>
<dbReference type="Pfam" id="PF00684">
    <property type="entry name" value="DnaJ_CXXCXGXG"/>
    <property type="match status" value="1"/>
</dbReference>
<gene>
    <name evidence="4" type="ORF">GIS02_04765</name>
</gene>